<dbReference type="EMBL" id="NXIC01000009">
    <property type="protein sequence ID" value="RXI24730.1"/>
    <property type="molecule type" value="Genomic_DNA"/>
</dbReference>
<keyword evidence="4" id="KW-1185">Reference proteome</keyword>
<evidence type="ECO:0000313" key="3">
    <source>
        <dbReference type="Proteomes" id="UP000262029"/>
    </source>
</evidence>
<accession>A0AAD0SQL1</accession>
<dbReference type="RefSeq" id="WP_115588510.1">
    <property type="nucleotide sequence ID" value="NZ_CP032099.1"/>
</dbReference>
<reference evidence="2 4" key="1">
    <citation type="submission" date="2017-09" db="EMBL/GenBank/DDBJ databases">
        <title>Genomics of the genus Arcobacter.</title>
        <authorList>
            <person name="Perez-Cataluna A."/>
            <person name="Figueras M.J."/>
            <person name="Salas-Masso N."/>
        </authorList>
    </citation>
    <scope>NUCLEOTIDE SEQUENCE [LARGE SCALE GENOMIC DNA]</scope>
    <source>
        <strain evidence="2 4">LMG 6621</strain>
    </source>
</reference>
<evidence type="ECO:0000313" key="4">
    <source>
        <dbReference type="Proteomes" id="UP000290580"/>
    </source>
</evidence>
<dbReference type="EMBL" id="CP032099">
    <property type="protein sequence ID" value="AXX84585.1"/>
    <property type="molecule type" value="Genomic_DNA"/>
</dbReference>
<evidence type="ECO:0000313" key="1">
    <source>
        <dbReference type="EMBL" id="AXX84585.1"/>
    </source>
</evidence>
<proteinExistence type="predicted"/>
<protein>
    <submittedName>
        <fullName evidence="1">Uncharacterized protein</fullName>
    </submittedName>
</protein>
<name>A0AAD0SQL1_9BACT</name>
<gene>
    <name evidence="1" type="ORF">ASKIR_0762</name>
    <name evidence="2" type="ORF">CP959_09860</name>
</gene>
<dbReference type="GeneID" id="61750514"/>
<dbReference type="AlphaFoldDB" id="A0AAD0SQL1"/>
<dbReference type="Proteomes" id="UP000262029">
    <property type="component" value="Chromosome"/>
</dbReference>
<organism evidence="1 3">
    <name type="scientific">Aliarcobacter skirrowii CCUG 10374</name>
    <dbReference type="NCBI Taxonomy" id="1032239"/>
    <lineage>
        <taxon>Bacteria</taxon>
        <taxon>Pseudomonadati</taxon>
        <taxon>Campylobacterota</taxon>
        <taxon>Epsilonproteobacteria</taxon>
        <taxon>Campylobacterales</taxon>
        <taxon>Arcobacteraceae</taxon>
        <taxon>Aliarcobacter</taxon>
    </lineage>
</organism>
<evidence type="ECO:0000313" key="2">
    <source>
        <dbReference type="EMBL" id="RXI24730.1"/>
    </source>
</evidence>
<sequence>MPLETKTIDEVLNYCKRDLPQEHDWYIHEFDFIKDQALQESLAREFYTARYIYKLMEALFLEDFELHAHLKFQIIQYASIYEAVINYLLLNNFKEDENVKKISTHISLREIAALSGLTKITYEGNKIFTCLKKETKTPWTSIPFHDKVDASVDIGFVNEIYADEIKSFYTLRNSIHIEAAAKKNIEYEIEQSKLAYRRLRPFIDNIKAFLNAENT</sequence>
<dbReference type="Proteomes" id="UP000290580">
    <property type="component" value="Unassembled WGS sequence"/>
</dbReference>
<reference evidence="1 3" key="2">
    <citation type="submission" date="2018-08" db="EMBL/GenBank/DDBJ databases">
        <title>Complete genome of the Arcobacter skirrowii type strain LMG 6621.</title>
        <authorList>
            <person name="Miller W.G."/>
            <person name="Yee E."/>
            <person name="Bono J.L."/>
        </authorList>
    </citation>
    <scope>NUCLEOTIDE SEQUENCE [LARGE SCALE GENOMIC DNA]</scope>
    <source>
        <strain evidence="1 3">CCUG 10374</strain>
    </source>
</reference>